<evidence type="ECO:0000313" key="1">
    <source>
        <dbReference type="EMBL" id="GLG89783.1"/>
    </source>
</evidence>
<dbReference type="AlphaFoldDB" id="A0A9W6FHE4"/>
<name>A0A9W6FHE4_9FIRM</name>
<dbReference type="EMBL" id="BSCH01000006">
    <property type="protein sequence ID" value="GLG89783.1"/>
    <property type="molecule type" value="Genomic_DNA"/>
</dbReference>
<organism evidence="1 2">
    <name type="scientific">Sellimonas catena</name>
    <dbReference type="NCBI Taxonomy" id="2994035"/>
    <lineage>
        <taxon>Bacteria</taxon>
        <taxon>Bacillati</taxon>
        <taxon>Bacillota</taxon>
        <taxon>Clostridia</taxon>
        <taxon>Lachnospirales</taxon>
        <taxon>Lachnospiraceae</taxon>
        <taxon>Sellimonas</taxon>
    </lineage>
</organism>
<reference evidence="1" key="1">
    <citation type="submission" date="2022-11" db="EMBL/GenBank/DDBJ databases">
        <title>Draft genome sequence of Sellimonas catena strain 18CBH55.</title>
        <authorList>
            <person name="Atsushi H."/>
            <person name="Moriya O."/>
            <person name="Mitsuo S."/>
        </authorList>
    </citation>
    <scope>NUCLEOTIDE SEQUENCE</scope>
    <source>
        <strain evidence="1">18CBH55</strain>
    </source>
</reference>
<sequence length="49" mass="5819">MLKNQRTVRYEDFMNAVSDKTYFDANHRIISLSQEELNAILETWESPVD</sequence>
<evidence type="ECO:0000313" key="2">
    <source>
        <dbReference type="Proteomes" id="UP001145094"/>
    </source>
</evidence>
<dbReference type="RefSeq" id="WP_281844800.1">
    <property type="nucleotide sequence ID" value="NZ_BSCH01000006.1"/>
</dbReference>
<comment type="caution">
    <text evidence="1">The sequence shown here is derived from an EMBL/GenBank/DDBJ whole genome shotgun (WGS) entry which is preliminary data.</text>
</comment>
<reference evidence="1" key="3">
    <citation type="journal article" date="2023" name="Int. J. Syst. Evol. Microbiol.">
        <title>Sellimonas catena sp. nov., isolated from human faeces.</title>
        <authorList>
            <person name="Hisatomi A."/>
            <person name="Ohkuma M."/>
            <person name="Sakamoto M."/>
        </authorList>
    </citation>
    <scope>NUCLEOTIDE SEQUENCE</scope>
    <source>
        <strain evidence="1">18CBH55</strain>
    </source>
</reference>
<reference evidence="1" key="2">
    <citation type="submission" date="2022-11" db="EMBL/GenBank/DDBJ databases">
        <title>Draft genome sequence of Sellimonas catena strain 18CBH55.</title>
        <authorList>
            <person name="Hisatomi A."/>
            <person name="Ohkuma M."/>
            <person name="Sakamoto M."/>
        </authorList>
    </citation>
    <scope>NUCLEOTIDE SEQUENCE</scope>
    <source>
        <strain evidence="1">18CBH55</strain>
    </source>
</reference>
<gene>
    <name evidence="1" type="ORF">Selli2_12100</name>
</gene>
<accession>A0A9W6FHE4</accession>
<protein>
    <submittedName>
        <fullName evidence="1">Uncharacterized protein</fullName>
    </submittedName>
</protein>
<proteinExistence type="predicted"/>
<dbReference type="Proteomes" id="UP001145094">
    <property type="component" value="Unassembled WGS sequence"/>
</dbReference>